<reference evidence="2" key="1">
    <citation type="submission" date="2018-09" db="EMBL/GenBank/DDBJ databases">
        <title>Acidovorax cavernicola nov. sp. isolated from Gruta de las Maravillas (Aracena, Spain).</title>
        <authorList>
            <person name="Jurado V."/>
            <person name="Gutierrez-Patricio S."/>
            <person name="Gonzalez-Pimentel J.L."/>
            <person name="Miller A.Z."/>
            <person name="Laiz L."/>
            <person name="Saiz-Jimenez C."/>
        </authorList>
    </citation>
    <scope>NUCLEOTIDE SEQUENCE [LARGE SCALE GENOMIC DNA]</scope>
    <source>
        <strain evidence="2">1011MAR3C25</strain>
    </source>
</reference>
<proteinExistence type="predicted"/>
<dbReference type="AlphaFoldDB" id="A0A418SZN7"/>
<dbReference type="Proteomes" id="UP000284202">
    <property type="component" value="Unassembled WGS sequence"/>
</dbReference>
<evidence type="ECO:0000313" key="1">
    <source>
        <dbReference type="EMBL" id="RJE86405.1"/>
    </source>
</evidence>
<name>A0A418SZN7_9RHOB</name>
<comment type="caution">
    <text evidence="1">The sequence shown here is derived from an EMBL/GenBank/DDBJ whole genome shotgun (WGS) entry which is preliminary data.</text>
</comment>
<organism evidence="1 2">
    <name type="scientific">Paracoccus onubensis</name>
    <dbReference type="NCBI Taxonomy" id="1675788"/>
    <lineage>
        <taxon>Bacteria</taxon>
        <taxon>Pseudomonadati</taxon>
        <taxon>Pseudomonadota</taxon>
        <taxon>Alphaproteobacteria</taxon>
        <taxon>Rhodobacterales</taxon>
        <taxon>Paracoccaceae</taxon>
        <taxon>Paracoccus</taxon>
    </lineage>
</organism>
<dbReference type="EMBL" id="QZCG01000004">
    <property type="protein sequence ID" value="RJE86405.1"/>
    <property type="molecule type" value="Genomic_DNA"/>
</dbReference>
<gene>
    <name evidence="1" type="ORF">D3P04_06635</name>
</gene>
<sequence length="73" mass="8254">MVYWWRDAMRYEYTAKRRSDGKIIHTGTVDDINDEGMSYAANTVRSALIESHAEAKGLTHDDIDVDLSFTAAT</sequence>
<protein>
    <submittedName>
        <fullName evidence="1">Uncharacterized protein</fullName>
    </submittedName>
</protein>
<evidence type="ECO:0000313" key="2">
    <source>
        <dbReference type="Proteomes" id="UP000284202"/>
    </source>
</evidence>
<accession>A0A418SZN7</accession>
<keyword evidence="2" id="KW-1185">Reference proteome</keyword>